<dbReference type="GO" id="GO:0005524">
    <property type="term" value="F:ATP binding"/>
    <property type="evidence" value="ECO:0007669"/>
    <property type="project" value="UniProtKB-KW"/>
</dbReference>
<dbReference type="GO" id="GO:0016020">
    <property type="term" value="C:membrane"/>
    <property type="evidence" value="ECO:0007669"/>
    <property type="project" value="UniProtKB-SubCell"/>
</dbReference>
<organism evidence="13 14">
    <name type="scientific">Fomitopsis schrenkii</name>
    <name type="common">Brown rot fungus</name>
    <dbReference type="NCBI Taxonomy" id="2126942"/>
    <lineage>
        <taxon>Eukaryota</taxon>
        <taxon>Fungi</taxon>
        <taxon>Dikarya</taxon>
        <taxon>Basidiomycota</taxon>
        <taxon>Agaricomycotina</taxon>
        <taxon>Agaricomycetes</taxon>
        <taxon>Polyporales</taxon>
        <taxon>Fomitopsis</taxon>
    </lineage>
</organism>
<evidence type="ECO:0000256" key="7">
    <source>
        <dbReference type="ARBA" id="ARBA00022989"/>
    </source>
</evidence>
<comment type="subcellular location">
    <subcellularLocation>
        <location evidence="1">Membrane</location>
        <topology evidence="1">Multi-pass membrane protein</topology>
    </subcellularLocation>
</comment>
<keyword evidence="7 10" id="KW-1133">Transmembrane helix</keyword>
<evidence type="ECO:0000256" key="6">
    <source>
        <dbReference type="ARBA" id="ARBA00022840"/>
    </source>
</evidence>
<feature type="transmembrane region" description="Helical" evidence="10">
    <location>
        <begin position="1343"/>
        <end position="1361"/>
    </location>
</feature>
<evidence type="ECO:0000256" key="1">
    <source>
        <dbReference type="ARBA" id="ARBA00004141"/>
    </source>
</evidence>
<dbReference type="InterPro" id="IPR050173">
    <property type="entry name" value="ABC_transporter_C-like"/>
</dbReference>
<feature type="transmembrane region" description="Helical" evidence="10">
    <location>
        <begin position="1161"/>
        <end position="1182"/>
    </location>
</feature>
<evidence type="ECO:0000259" key="11">
    <source>
        <dbReference type="PROSITE" id="PS50893"/>
    </source>
</evidence>
<dbReference type="CDD" id="cd18596">
    <property type="entry name" value="ABC_6TM_VMR1_D1_like"/>
    <property type="match status" value="1"/>
</dbReference>
<dbReference type="InterPro" id="IPR036640">
    <property type="entry name" value="ABC1_TM_sf"/>
</dbReference>
<gene>
    <name evidence="13" type="ORF">FOMPIDRAFT_1051325</name>
</gene>
<evidence type="ECO:0000256" key="4">
    <source>
        <dbReference type="ARBA" id="ARBA00022737"/>
    </source>
</evidence>
<dbReference type="Gene3D" id="3.40.50.300">
    <property type="entry name" value="P-loop containing nucleotide triphosphate hydrolases"/>
    <property type="match status" value="3"/>
</dbReference>
<dbReference type="HOGENOM" id="CLU_000604_27_6_1"/>
<feature type="region of interest" description="Disordered" evidence="9">
    <location>
        <begin position="313"/>
        <end position="341"/>
    </location>
</feature>
<keyword evidence="6" id="KW-0067">ATP-binding</keyword>
<dbReference type="SMART" id="SM00382">
    <property type="entry name" value="AAA"/>
    <property type="match status" value="1"/>
</dbReference>
<dbReference type="GO" id="GO:0140359">
    <property type="term" value="F:ABC-type transporter activity"/>
    <property type="evidence" value="ECO:0007669"/>
    <property type="project" value="InterPro"/>
</dbReference>
<keyword evidence="3 10" id="KW-0812">Transmembrane</keyword>
<dbReference type="Pfam" id="PF00005">
    <property type="entry name" value="ABC_tran"/>
    <property type="match status" value="1"/>
</dbReference>
<feature type="transmembrane region" description="Helical" evidence="10">
    <location>
        <begin position="1247"/>
        <end position="1272"/>
    </location>
</feature>
<reference evidence="13 14" key="1">
    <citation type="journal article" date="2012" name="Science">
        <title>The Paleozoic origin of enzymatic lignin decomposition reconstructed from 31 fungal genomes.</title>
        <authorList>
            <person name="Floudas D."/>
            <person name="Binder M."/>
            <person name="Riley R."/>
            <person name="Barry K."/>
            <person name="Blanchette R.A."/>
            <person name="Henrissat B."/>
            <person name="Martinez A.T."/>
            <person name="Otillar R."/>
            <person name="Spatafora J.W."/>
            <person name="Yadav J.S."/>
            <person name="Aerts A."/>
            <person name="Benoit I."/>
            <person name="Boyd A."/>
            <person name="Carlson A."/>
            <person name="Copeland A."/>
            <person name="Coutinho P.M."/>
            <person name="de Vries R.P."/>
            <person name="Ferreira P."/>
            <person name="Findley K."/>
            <person name="Foster B."/>
            <person name="Gaskell J."/>
            <person name="Glotzer D."/>
            <person name="Gorecki P."/>
            <person name="Heitman J."/>
            <person name="Hesse C."/>
            <person name="Hori C."/>
            <person name="Igarashi K."/>
            <person name="Jurgens J.A."/>
            <person name="Kallen N."/>
            <person name="Kersten P."/>
            <person name="Kohler A."/>
            <person name="Kuees U."/>
            <person name="Kumar T.K.A."/>
            <person name="Kuo A."/>
            <person name="LaButti K."/>
            <person name="Larrondo L.F."/>
            <person name="Lindquist E."/>
            <person name="Ling A."/>
            <person name="Lombard V."/>
            <person name="Lucas S."/>
            <person name="Lundell T."/>
            <person name="Martin R."/>
            <person name="McLaughlin D.J."/>
            <person name="Morgenstern I."/>
            <person name="Morin E."/>
            <person name="Murat C."/>
            <person name="Nagy L.G."/>
            <person name="Nolan M."/>
            <person name="Ohm R.A."/>
            <person name="Patyshakuliyeva A."/>
            <person name="Rokas A."/>
            <person name="Ruiz-Duenas F.J."/>
            <person name="Sabat G."/>
            <person name="Salamov A."/>
            <person name="Samejima M."/>
            <person name="Schmutz J."/>
            <person name="Slot J.C."/>
            <person name="St John F."/>
            <person name="Stenlid J."/>
            <person name="Sun H."/>
            <person name="Sun S."/>
            <person name="Syed K."/>
            <person name="Tsang A."/>
            <person name="Wiebenga A."/>
            <person name="Young D."/>
            <person name="Pisabarro A."/>
            <person name="Eastwood D.C."/>
            <person name="Martin F."/>
            <person name="Cullen D."/>
            <person name="Grigoriev I.V."/>
            <person name="Hibbett D.S."/>
        </authorList>
    </citation>
    <scope>NUCLEOTIDE SEQUENCE</scope>
    <source>
        <strain evidence="14">FP-58527</strain>
    </source>
</reference>
<evidence type="ECO:0000259" key="12">
    <source>
        <dbReference type="PROSITE" id="PS50929"/>
    </source>
</evidence>
<evidence type="ECO:0000256" key="3">
    <source>
        <dbReference type="ARBA" id="ARBA00022692"/>
    </source>
</evidence>
<dbReference type="PROSITE" id="PS50893">
    <property type="entry name" value="ABC_TRANSPORTER_2"/>
    <property type="match status" value="1"/>
</dbReference>
<evidence type="ECO:0000313" key="14">
    <source>
        <dbReference type="Proteomes" id="UP000015241"/>
    </source>
</evidence>
<dbReference type="InParanoid" id="S8E0L6"/>
<dbReference type="CDD" id="cd18604">
    <property type="entry name" value="ABC_6TM_VMR1_D2_like"/>
    <property type="match status" value="1"/>
</dbReference>
<dbReference type="InterPro" id="IPR027417">
    <property type="entry name" value="P-loop_NTPase"/>
</dbReference>
<sequence length="1537" mass="168182">MPADVDTWNLKMVSYVGSCFIYFYAFALSGVSLVVSSAASANATRHFTCIMFTAWLVYAYRDLWPLATFTTEPLDRAEGAVLWVRVALLTINGILIPLLIPRRYVPFDPKHPWANPPPEQTTSILSNLLFGWLDPTIRLASRVEHLSLDMLPALADYDDAQNLLKCSELDPFRVKTKGRHLMWGLLRVFKSDLVVMSIAAVTDTALEFVGPLAIKYVETGGEGAAVRPWFWIVALMLGSILDYVIGSVYIFRSSRMMVRVEAIITQLVFEHALRMRVKADVKDVSDQEDDVITSGVPGVAPTAGSSVTVQEINSSSNVSDTSANNSKQKSMARTASMTPPRAKNLEKSATNMAGRVNNLITSDLASLVLCREFLAILLKLPIKVAFSALFLYSILGWSALVGLSSIVVLVPVASAVMTLTHTWQVAKMKKTDARVQTVTESISVIRMIKLFGWEPRVAVQLYGEREEELILVKKSKLLSLINNNINHIIPLITMLVTYSVFTVIMKRDLTASVVFSTMTVFNNFSHQLQSALGFTPQLIRAKVSLDRVDDFLQKTELLDVYSDAEDRMRHADQSGHDEIGIRNASFKWSSVTTSGSLTPVETGGRRHFVLGINGDLFFKKGCVNLIIGPTGSGKSSLLMALLSEMHYMPAGADSFCNLPRTGGVAYAAQESWVQNETIRDNILFGVPFEEDRYRKVIEQCALKHDLELFAAGDKTEVGERGITLRASGGPRGARGANPIVSLNAAMMVKQAQTALRPAAALASSGDHSGAGDSEARACETGTRMRGSSPPSSSESCSVYQIGLRSIAQPHSRQFLHSGNSSLWNGGRCEHEVPPEDRVRIRDHNSCVSGESSLVGVVSTSPLRSAIGVGAVSSSTLPTMGWMGGCGTSAGKGEHLSEQTGIPDEQHCNQYLIMRLAQLLDDALWPSHALLTVLIPVREIEHALRRELESQVAAAAPDELRARVTLACAIYSKAEVLLLDDVFAALDVHTSRWIIEECFKGELVRGRTVILVTHNVSLASPLADFVVALGINGRISSQGSIARALEYDKKLAAEVAQEEAEAEKVEAISNDPTPKEQPQETGGKLIVGEEVAVGHVGWEAMRFYFSGLGGDHKAAFWLVFVGGLVIYEVFTILQTWWLGYWALQYEKMPASEVKALHFLRTYGLILTASVVIYIVAFSVYILATLRASKLIHNALVSSVLSATLRWLDRTPASRIITRCTQDIQDVDGAVAEWLGVITETSLEMVAELGVVVTISPVFILPGIVLATLGAWVGELYMKTQLSVKRERSNAKAPVLGHFGAAFAGITSIRAYGAQDMFKKQSYVRINQYTRASRMFFCVSRWVDIRVNALGTVYSAALAAYLVYVKAASTSDTGLSLYMAVSFSGMILTWVRVFNELEVTGNSLERIKQYLEIEHEPKPTPEGVPPAYWPASGSLTVEKLSARYSPDGPQVLHEISFEIKSGEQVGIVGRTGSGKSSLTLALLRCILTEGNTYYDGLLTSSINLDTLRSHITVIPQVPELLHLGMATFLQCTMTRYLSS</sequence>
<dbReference type="Pfam" id="PF00664">
    <property type="entry name" value="ABC_membrane"/>
    <property type="match status" value="2"/>
</dbReference>
<feature type="transmembrane region" description="Helical" evidence="10">
    <location>
        <begin position="1293"/>
        <end position="1311"/>
    </location>
</feature>
<dbReference type="Gene3D" id="1.20.1560.10">
    <property type="entry name" value="ABC transporter type 1, transmembrane domain"/>
    <property type="match status" value="2"/>
</dbReference>
<evidence type="ECO:0000256" key="10">
    <source>
        <dbReference type="SAM" id="Phobius"/>
    </source>
</evidence>
<dbReference type="FunFam" id="1.20.1560.10:FF:000013">
    <property type="entry name" value="ABC transporter C family member 2"/>
    <property type="match status" value="1"/>
</dbReference>
<dbReference type="eggNOG" id="KOG0054">
    <property type="taxonomic scope" value="Eukaryota"/>
</dbReference>
<dbReference type="PROSITE" id="PS50929">
    <property type="entry name" value="ABC_TM1F"/>
    <property type="match status" value="2"/>
</dbReference>
<evidence type="ECO:0000256" key="8">
    <source>
        <dbReference type="ARBA" id="ARBA00023136"/>
    </source>
</evidence>
<dbReference type="SUPFAM" id="SSF52540">
    <property type="entry name" value="P-loop containing nucleoside triphosphate hydrolases"/>
    <property type="match status" value="2"/>
</dbReference>
<feature type="transmembrane region" description="Helical" evidence="10">
    <location>
        <begin position="80"/>
        <end position="100"/>
    </location>
</feature>
<dbReference type="SUPFAM" id="SSF90123">
    <property type="entry name" value="ABC transporter transmembrane region"/>
    <property type="match status" value="2"/>
</dbReference>
<feature type="domain" description="ABC transmembrane type-1" evidence="12">
    <location>
        <begin position="1117"/>
        <end position="1396"/>
    </location>
</feature>
<feature type="transmembrane region" description="Helical" evidence="10">
    <location>
        <begin position="400"/>
        <end position="420"/>
    </location>
</feature>
<dbReference type="Proteomes" id="UP000015241">
    <property type="component" value="Unassembled WGS sequence"/>
</dbReference>
<feature type="transmembrane region" description="Helical" evidence="10">
    <location>
        <begin position="193"/>
        <end position="217"/>
    </location>
</feature>
<dbReference type="STRING" id="743788.S8E0L6"/>
<dbReference type="PANTHER" id="PTHR24223:SF356">
    <property type="entry name" value="ATP-BINDING CASSETTE TRANSPORTER ABC4"/>
    <property type="match status" value="1"/>
</dbReference>
<evidence type="ECO:0000256" key="5">
    <source>
        <dbReference type="ARBA" id="ARBA00022741"/>
    </source>
</evidence>
<dbReference type="GO" id="GO:0016887">
    <property type="term" value="F:ATP hydrolysis activity"/>
    <property type="evidence" value="ECO:0007669"/>
    <property type="project" value="InterPro"/>
</dbReference>
<feature type="transmembrane region" description="Helical" evidence="10">
    <location>
        <begin position="1373"/>
        <end position="1392"/>
    </location>
</feature>
<proteinExistence type="predicted"/>
<keyword evidence="8 10" id="KW-0472">Membrane</keyword>
<evidence type="ECO:0000256" key="2">
    <source>
        <dbReference type="ARBA" id="ARBA00022448"/>
    </source>
</evidence>
<keyword evidence="2" id="KW-0813">Transport</keyword>
<dbReference type="InterPro" id="IPR003593">
    <property type="entry name" value="AAA+_ATPase"/>
</dbReference>
<evidence type="ECO:0000256" key="9">
    <source>
        <dbReference type="SAM" id="MobiDB-lite"/>
    </source>
</evidence>
<evidence type="ECO:0000313" key="13">
    <source>
        <dbReference type="EMBL" id="EPS98686.1"/>
    </source>
</evidence>
<feature type="domain" description="ABC transporter" evidence="11">
    <location>
        <begin position="586"/>
        <end position="1056"/>
    </location>
</feature>
<keyword evidence="5" id="KW-0547">Nucleotide-binding</keyword>
<keyword evidence="4" id="KW-0677">Repeat</keyword>
<dbReference type="InterPro" id="IPR003439">
    <property type="entry name" value="ABC_transporter-like_ATP-bd"/>
</dbReference>
<feature type="region of interest" description="Disordered" evidence="9">
    <location>
        <begin position="762"/>
        <end position="793"/>
    </location>
</feature>
<protein>
    <submittedName>
        <fullName evidence="13">Uncharacterized protein</fullName>
    </submittedName>
</protein>
<feature type="compositionally biased region" description="Low complexity" evidence="9">
    <location>
        <begin position="762"/>
        <end position="772"/>
    </location>
</feature>
<name>S8E0L6_FOMSC</name>
<dbReference type="FunCoup" id="S8E0L6">
    <property type="interactions" value="40"/>
</dbReference>
<feature type="transmembrane region" description="Helical" evidence="10">
    <location>
        <begin position="229"/>
        <end position="251"/>
    </location>
</feature>
<feature type="domain" description="ABC transmembrane type-1" evidence="12">
    <location>
        <begin position="194"/>
        <end position="540"/>
    </location>
</feature>
<dbReference type="EMBL" id="KE504163">
    <property type="protein sequence ID" value="EPS98686.1"/>
    <property type="molecule type" value="Genomic_DNA"/>
</dbReference>
<keyword evidence="14" id="KW-1185">Reference proteome</keyword>
<feature type="transmembrane region" description="Helical" evidence="10">
    <location>
        <begin position="1114"/>
        <end position="1141"/>
    </location>
</feature>
<feature type="transmembrane region" description="Helical" evidence="10">
    <location>
        <begin position="43"/>
        <end position="60"/>
    </location>
</feature>
<dbReference type="InterPro" id="IPR011527">
    <property type="entry name" value="ABC1_TM_dom"/>
</dbReference>
<dbReference type="OrthoDB" id="6500128at2759"/>
<accession>S8E0L6</accession>
<feature type="transmembrane region" description="Helical" evidence="10">
    <location>
        <begin position="373"/>
        <end position="394"/>
    </location>
</feature>
<dbReference type="PANTHER" id="PTHR24223">
    <property type="entry name" value="ATP-BINDING CASSETTE SUB-FAMILY C"/>
    <property type="match status" value="1"/>
</dbReference>
<feature type="transmembrane region" description="Helical" evidence="10">
    <location>
        <begin position="12"/>
        <end position="36"/>
    </location>
</feature>
<feature type="compositionally biased region" description="Polar residues" evidence="9">
    <location>
        <begin position="313"/>
        <end position="337"/>
    </location>
</feature>